<sequence length="121" mass="13520">MGAVSRFPRLLHRSPLMFSTTLMIIQATTSTSNCIMVHKGIHLLDNRQDATTTIRCARKASQTGCCFSAPNAAADAQARRHLARAQRQLRRAVQRRASCDCHFLGRAYTFLTESLSPRTQD</sequence>
<proteinExistence type="predicted"/>
<evidence type="ECO:0000313" key="2">
    <source>
        <dbReference type="Proteomes" id="UP000053257"/>
    </source>
</evidence>
<dbReference type="Proteomes" id="UP000053257">
    <property type="component" value="Unassembled WGS sequence"/>
</dbReference>
<organism evidence="1 2">
    <name type="scientific">Phlebiopsis gigantea (strain 11061_1 CR5-6)</name>
    <name type="common">White-rot fungus</name>
    <name type="synonym">Peniophora gigantea</name>
    <dbReference type="NCBI Taxonomy" id="745531"/>
    <lineage>
        <taxon>Eukaryota</taxon>
        <taxon>Fungi</taxon>
        <taxon>Dikarya</taxon>
        <taxon>Basidiomycota</taxon>
        <taxon>Agaricomycotina</taxon>
        <taxon>Agaricomycetes</taxon>
        <taxon>Polyporales</taxon>
        <taxon>Phanerochaetaceae</taxon>
        <taxon>Phlebiopsis</taxon>
    </lineage>
</organism>
<reference evidence="1 2" key="1">
    <citation type="journal article" date="2014" name="PLoS Genet.">
        <title>Analysis of the Phlebiopsis gigantea genome, transcriptome and secretome provides insight into its pioneer colonization strategies of wood.</title>
        <authorList>
            <person name="Hori C."/>
            <person name="Ishida T."/>
            <person name="Igarashi K."/>
            <person name="Samejima M."/>
            <person name="Suzuki H."/>
            <person name="Master E."/>
            <person name="Ferreira P."/>
            <person name="Ruiz-Duenas F.J."/>
            <person name="Held B."/>
            <person name="Canessa P."/>
            <person name="Larrondo L.F."/>
            <person name="Schmoll M."/>
            <person name="Druzhinina I.S."/>
            <person name="Kubicek C.P."/>
            <person name="Gaskell J.A."/>
            <person name="Kersten P."/>
            <person name="St John F."/>
            <person name="Glasner J."/>
            <person name="Sabat G."/>
            <person name="Splinter BonDurant S."/>
            <person name="Syed K."/>
            <person name="Yadav J."/>
            <person name="Mgbeahuruike A.C."/>
            <person name="Kovalchuk A."/>
            <person name="Asiegbu F.O."/>
            <person name="Lackner G."/>
            <person name="Hoffmeister D."/>
            <person name="Rencoret J."/>
            <person name="Gutierrez A."/>
            <person name="Sun H."/>
            <person name="Lindquist E."/>
            <person name="Barry K."/>
            <person name="Riley R."/>
            <person name="Grigoriev I.V."/>
            <person name="Henrissat B."/>
            <person name="Kues U."/>
            <person name="Berka R.M."/>
            <person name="Martinez A.T."/>
            <person name="Covert S.F."/>
            <person name="Blanchette R.A."/>
            <person name="Cullen D."/>
        </authorList>
    </citation>
    <scope>NUCLEOTIDE SEQUENCE [LARGE SCALE GENOMIC DNA]</scope>
    <source>
        <strain evidence="1 2">11061_1 CR5-6</strain>
    </source>
</reference>
<dbReference type="HOGENOM" id="CLU_2038889_0_0_1"/>
<accession>A0A0C3SBG4</accession>
<protein>
    <submittedName>
        <fullName evidence="1">Uncharacterized protein</fullName>
    </submittedName>
</protein>
<keyword evidence="2" id="KW-1185">Reference proteome</keyword>
<dbReference type="EMBL" id="KN840459">
    <property type="protein sequence ID" value="KIP10012.1"/>
    <property type="molecule type" value="Genomic_DNA"/>
</dbReference>
<name>A0A0C3SBG4_PHLG1</name>
<evidence type="ECO:0000313" key="1">
    <source>
        <dbReference type="EMBL" id="KIP10012.1"/>
    </source>
</evidence>
<gene>
    <name evidence="1" type="ORF">PHLGIDRAFT_281108</name>
</gene>
<dbReference type="AlphaFoldDB" id="A0A0C3SBG4"/>